<protein>
    <submittedName>
        <fullName evidence="1">Uncharacterized protein</fullName>
    </submittedName>
</protein>
<sequence length="143" mass="16731">MASLIEWADSSKRLWERYVFHIENNSFDSSELRQFVTNAINDPVSSDLDIKLEEANANRIISLNCTKHQQDIILRRLISDYLKCQGSDWIKQHVQIIPRLKNEVKSLLSDCYPNLDSLQSEASREELFIILNTISNEFMRDNK</sequence>
<accession>A0ABD2Q7L0</accession>
<proteinExistence type="predicted"/>
<name>A0ABD2Q7L0_9PLAT</name>
<evidence type="ECO:0000313" key="2">
    <source>
        <dbReference type="Proteomes" id="UP001626550"/>
    </source>
</evidence>
<dbReference type="AlphaFoldDB" id="A0ABD2Q7L0"/>
<comment type="caution">
    <text evidence="1">The sequence shown here is derived from an EMBL/GenBank/DDBJ whole genome shotgun (WGS) entry which is preliminary data.</text>
</comment>
<keyword evidence="2" id="KW-1185">Reference proteome</keyword>
<evidence type="ECO:0000313" key="1">
    <source>
        <dbReference type="EMBL" id="KAL3315162.1"/>
    </source>
</evidence>
<gene>
    <name evidence="1" type="ORF">Ciccas_006209</name>
</gene>
<organism evidence="1 2">
    <name type="scientific">Cichlidogyrus casuarinus</name>
    <dbReference type="NCBI Taxonomy" id="1844966"/>
    <lineage>
        <taxon>Eukaryota</taxon>
        <taxon>Metazoa</taxon>
        <taxon>Spiralia</taxon>
        <taxon>Lophotrochozoa</taxon>
        <taxon>Platyhelminthes</taxon>
        <taxon>Monogenea</taxon>
        <taxon>Monopisthocotylea</taxon>
        <taxon>Dactylogyridea</taxon>
        <taxon>Ancyrocephalidae</taxon>
        <taxon>Cichlidogyrus</taxon>
    </lineage>
</organism>
<dbReference type="EMBL" id="JBJKFK010000810">
    <property type="protein sequence ID" value="KAL3315162.1"/>
    <property type="molecule type" value="Genomic_DNA"/>
</dbReference>
<dbReference type="Proteomes" id="UP001626550">
    <property type="component" value="Unassembled WGS sequence"/>
</dbReference>
<reference evidence="1 2" key="1">
    <citation type="submission" date="2024-11" db="EMBL/GenBank/DDBJ databases">
        <title>Adaptive evolution of stress response genes in parasites aligns with host niche diversity.</title>
        <authorList>
            <person name="Hahn C."/>
            <person name="Resl P."/>
        </authorList>
    </citation>
    <scope>NUCLEOTIDE SEQUENCE [LARGE SCALE GENOMIC DNA]</scope>
    <source>
        <strain evidence="1">EGGRZ-B1_66</strain>
        <tissue evidence="1">Body</tissue>
    </source>
</reference>